<protein>
    <submittedName>
        <fullName evidence="1">Uncharacterized protein</fullName>
    </submittedName>
</protein>
<dbReference type="HOGENOM" id="CLU_2373460_0_0_1"/>
<proteinExistence type="predicted"/>
<evidence type="ECO:0000313" key="1">
    <source>
        <dbReference type="EMBL" id="EPS29777.1"/>
    </source>
</evidence>
<organism evidence="1 2">
    <name type="scientific">Penicillium oxalicum (strain 114-2 / CGMCC 5302)</name>
    <name type="common">Penicillium decumbens</name>
    <dbReference type="NCBI Taxonomy" id="933388"/>
    <lineage>
        <taxon>Eukaryota</taxon>
        <taxon>Fungi</taxon>
        <taxon>Dikarya</taxon>
        <taxon>Ascomycota</taxon>
        <taxon>Pezizomycotina</taxon>
        <taxon>Eurotiomycetes</taxon>
        <taxon>Eurotiomycetidae</taxon>
        <taxon>Eurotiales</taxon>
        <taxon>Aspergillaceae</taxon>
        <taxon>Penicillium</taxon>
    </lineage>
</organism>
<dbReference type="EMBL" id="KB644412">
    <property type="protein sequence ID" value="EPS29777.1"/>
    <property type="molecule type" value="Genomic_DNA"/>
</dbReference>
<accession>S8B5D3</accession>
<name>S8B5D3_PENO1</name>
<evidence type="ECO:0000313" key="2">
    <source>
        <dbReference type="Proteomes" id="UP000019376"/>
    </source>
</evidence>
<dbReference type="Proteomes" id="UP000019376">
    <property type="component" value="Unassembled WGS sequence"/>
</dbReference>
<keyword evidence="2" id="KW-1185">Reference proteome</keyword>
<reference evidence="1 2" key="1">
    <citation type="journal article" date="2013" name="PLoS ONE">
        <title>Genomic and secretomic analyses reveal unique features of the lignocellulolytic enzyme system of Penicillium decumbens.</title>
        <authorList>
            <person name="Liu G."/>
            <person name="Zhang L."/>
            <person name="Wei X."/>
            <person name="Zou G."/>
            <person name="Qin Y."/>
            <person name="Ma L."/>
            <person name="Li J."/>
            <person name="Zheng H."/>
            <person name="Wang S."/>
            <person name="Wang C."/>
            <person name="Xun L."/>
            <person name="Zhao G.-P."/>
            <person name="Zhou Z."/>
            <person name="Qu Y."/>
        </authorList>
    </citation>
    <scope>NUCLEOTIDE SEQUENCE [LARGE SCALE GENOMIC DNA]</scope>
    <source>
        <strain evidence="2">114-2 / CGMCC 5302</strain>
    </source>
</reference>
<gene>
    <name evidence="1" type="ORF">PDE_04727</name>
</gene>
<dbReference type="AlphaFoldDB" id="S8B5D3"/>
<sequence>MTGVLLVLPMPLMMDHASWKRLEEMWTFRTFHPPVKFRRRKARRKRFAQLALNASIGGDAILGKGQPAYYTPLPEDREQKGWVASGQVMLNLNFG</sequence>